<gene>
    <name evidence="2" type="ORF">ACFOND_12200</name>
</gene>
<comment type="caution">
    <text evidence="2">The sequence shown here is derived from an EMBL/GenBank/DDBJ whole genome shotgun (WGS) entry which is preliminary data.</text>
</comment>
<dbReference type="SUPFAM" id="SSF53474">
    <property type="entry name" value="alpha/beta-Hydrolases"/>
    <property type="match status" value="1"/>
</dbReference>
<name>A0ABV7WSZ5_9GAMM</name>
<feature type="signal peptide" evidence="1">
    <location>
        <begin position="1"/>
        <end position="24"/>
    </location>
</feature>
<organism evidence="2 3">
    <name type="scientific">Reinekea marina</name>
    <dbReference type="NCBI Taxonomy" id="1310421"/>
    <lineage>
        <taxon>Bacteria</taxon>
        <taxon>Pseudomonadati</taxon>
        <taxon>Pseudomonadota</taxon>
        <taxon>Gammaproteobacteria</taxon>
        <taxon>Oceanospirillales</taxon>
        <taxon>Saccharospirillaceae</taxon>
        <taxon>Reinekea</taxon>
    </lineage>
</organism>
<dbReference type="RefSeq" id="WP_377363144.1">
    <property type="nucleotide sequence ID" value="NZ_JBHRYN010000012.1"/>
</dbReference>
<reference evidence="3" key="1">
    <citation type="journal article" date="2019" name="Int. J. Syst. Evol. Microbiol.">
        <title>The Global Catalogue of Microorganisms (GCM) 10K type strain sequencing project: providing services to taxonomists for standard genome sequencing and annotation.</title>
        <authorList>
            <consortium name="The Broad Institute Genomics Platform"/>
            <consortium name="The Broad Institute Genome Sequencing Center for Infectious Disease"/>
            <person name="Wu L."/>
            <person name="Ma J."/>
        </authorList>
    </citation>
    <scope>NUCLEOTIDE SEQUENCE [LARGE SCALE GENOMIC DNA]</scope>
    <source>
        <strain evidence="3">CECT 8288</strain>
    </source>
</reference>
<dbReference type="InterPro" id="IPR029058">
    <property type="entry name" value="AB_hydrolase_fold"/>
</dbReference>
<accession>A0ABV7WSZ5</accession>
<evidence type="ECO:0000313" key="3">
    <source>
        <dbReference type="Proteomes" id="UP001595710"/>
    </source>
</evidence>
<sequence length="368" mass="39847">MKIKNIRLKLITVFSVLLLSMAHADVGGKNVILIHGFNPFHIVSPPSDNGKADAMNYWKDINPAFVRQGGQNSNIIHWPSHKRLTGSGGIISIVQPQIQALLNENYCADQCVIVTHSTGDLVARFLVKNKTSIFGSAQASKLKIAAVIDLAGAGGGTELANFGVGISNGVNFGGSIISGLLEYAGFYFRFGLDVGVMNDLQTSVARNHATNGFPAVPHLRVAGTGSEVFGFATHPIIHGADDSVVPLHSACGAAYASSYDSCSRDTRPDGKLTYVSKAPSASQLYDYHYPIIMSEGIAHNEMQTNKTGNTMTSIRSVEATYKNGNAYTQAINIDDYEKREWWDWWSKYRYISGSKSNSVSTMLVNSVM</sequence>
<dbReference type="Proteomes" id="UP001595710">
    <property type="component" value="Unassembled WGS sequence"/>
</dbReference>
<dbReference type="Gene3D" id="3.40.50.1820">
    <property type="entry name" value="alpha/beta hydrolase"/>
    <property type="match status" value="1"/>
</dbReference>
<evidence type="ECO:0000256" key="1">
    <source>
        <dbReference type="SAM" id="SignalP"/>
    </source>
</evidence>
<protein>
    <submittedName>
        <fullName evidence="2">Uncharacterized protein</fullName>
    </submittedName>
</protein>
<feature type="chain" id="PRO_5045376988" evidence="1">
    <location>
        <begin position="25"/>
        <end position="368"/>
    </location>
</feature>
<keyword evidence="3" id="KW-1185">Reference proteome</keyword>
<keyword evidence="1" id="KW-0732">Signal</keyword>
<evidence type="ECO:0000313" key="2">
    <source>
        <dbReference type="EMBL" id="MFC3702405.1"/>
    </source>
</evidence>
<dbReference type="EMBL" id="JBHRYN010000012">
    <property type="protein sequence ID" value="MFC3702405.1"/>
    <property type="molecule type" value="Genomic_DNA"/>
</dbReference>
<proteinExistence type="predicted"/>